<keyword evidence="2" id="KW-1185">Reference proteome</keyword>
<proteinExistence type="predicted"/>
<dbReference type="AlphaFoldDB" id="A0AAV4U659"/>
<name>A0AAV4U659_9ARAC</name>
<evidence type="ECO:0000313" key="1">
    <source>
        <dbReference type="EMBL" id="GIY53218.1"/>
    </source>
</evidence>
<accession>A0AAV4U659</accession>
<organism evidence="1 2">
    <name type="scientific">Caerostris darwini</name>
    <dbReference type="NCBI Taxonomy" id="1538125"/>
    <lineage>
        <taxon>Eukaryota</taxon>
        <taxon>Metazoa</taxon>
        <taxon>Ecdysozoa</taxon>
        <taxon>Arthropoda</taxon>
        <taxon>Chelicerata</taxon>
        <taxon>Arachnida</taxon>
        <taxon>Araneae</taxon>
        <taxon>Araneomorphae</taxon>
        <taxon>Entelegynae</taxon>
        <taxon>Araneoidea</taxon>
        <taxon>Araneidae</taxon>
        <taxon>Caerostris</taxon>
    </lineage>
</organism>
<comment type="caution">
    <text evidence="1">The sequence shown here is derived from an EMBL/GenBank/DDBJ whole genome shotgun (WGS) entry which is preliminary data.</text>
</comment>
<gene>
    <name evidence="1" type="ORF">CDAR_51441</name>
</gene>
<reference evidence="1 2" key="1">
    <citation type="submission" date="2021-06" db="EMBL/GenBank/DDBJ databases">
        <title>Caerostris darwini draft genome.</title>
        <authorList>
            <person name="Kono N."/>
            <person name="Arakawa K."/>
        </authorList>
    </citation>
    <scope>NUCLEOTIDE SEQUENCE [LARGE SCALE GENOMIC DNA]</scope>
</reference>
<evidence type="ECO:0000313" key="2">
    <source>
        <dbReference type="Proteomes" id="UP001054837"/>
    </source>
</evidence>
<dbReference type="EMBL" id="BPLQ01010742">
    <property type="protein sequence ID" value="GIY53218.1"/>
    <property type="molecule type" value="Genomic_DNA"/>
</dbReference>
<dbReference type="Proteomes" id="UP001054837">
    <property type="component" value="Unassembled WGS sequence"/>
</dbReference>
<protein>
    <submittedName>
        <fullName evidence="1">Uncharacterized protein</fullName>
    </submittedName>
</protein>
<sequence length="108" mass="12609">MKALKCMRDFFCKYALLLNATKPIGIQMIHTLCTLHQQNMRRMLPNHPHNRGIFALLNSRYDSIHHGEVSHWMRLIMYLFESVLLANRGSTPHSGEGVFCATLQWIER</sequence>